<gene>
    <name evidence="1" type="ORF">BWX89_01453</name>
</gene>
<protein>
    <submittedName>
        <fullName evidence="1">Tagatose 1,6-diphosphate aldolase</fullName>
    </submittedName>
</protein>
<dbReference type="EMBL" id="MWDQ01000138">
    <property type="protein sequence ID" value="OQB72209.1"/>
    <property type="molecule type" value="Genomic_DNA"/>
</dbReference>
<sequence>MKNFAQYRDGVGVSEEIFKTLARYSPEGVFDVFASDQHSSYLKLTESYFKHIGLNKKPDDNDVKEVCLRFARRLRGNATAALFNHLAYLSPNFREVLGKDVMLIGRLEDTNTQSVDGGLGQIARFSVKPEDVVSAVDGFKILVKLNPAHKESWEKNIEFASTAFEAAQKLNRPLFTETLLFQLPGESKVDFAKRLPDGVVAMAKDFGPLGHFYKTQIPLLWTEEDGKIIQISSPQVVRDSAMEMEKISPRPMLLLSAAVDFEQYCAQYGIVCDLISGPMCGRAYFKEAFTDPATKDWDTLEESFARIAIPRINVIRKLARAMSLPWWYKFSSMTDEAKSLIKQGTRQILSVRADFGY</sequence>
<name>A0A1V6C5M9_UNCT6</name>
<dbReference type="InterPro" id="IPR013785">
    <property type="entry name" value="Aldolase_TIM"/>
</dbReference>
<proteinExistence type="predicted"/>
<reference evidence="1" key="1">
    <citation type="submission" date="2017-02" db="EMBL/GenBank/DDBJ databases">
        <title>Delving into the versatile metabolic prowess of the omnipresent phylum Bacteroidetes.</title>
        <authorList>
            <person name="Nobu M.K."/>
            <person name="Mei R."/>
            <person name="Narihiro T."/>
            <person name="Kuroda K."/>
            <person name="Liu W.-T."/>
        </authorList>
    </citation>
    <scope>NUCLEOTIDE SEQUENCE</scope>
    <source>
        <strain evidence="1">ADurb.Bin131</strain>
    </source>
</reference>
<organism evidence="1">
    <name type="scientific">candidate division TA06 bacterium ADurb.Bin131</name>
    <dbReference type="NCBI Taxonomy" id="1852827"/>
    <lineage>
        <taxon>Bacteria</taxon>
        <taxon>Bacteria division TA06</taxon>
    </lineage>
</organism>
<dbReference type="Gene3D" id="3.20.20.70">
    <property type="entry name" value="Aldolase class I"/>
    <property type="match status" value="1"/>
</dbReference>
<accession>A0A1V6C5M9</accession>
<comment type="caution">
    <text evidence="1">The sequence shown here is derived from an EMBL/GenBank/DDBJ whole genome shotgun (WGS) entry which is preliminary data.</text>
</comment>
<dbReference type="Proteomes" id="UP000485562">
    <property type="component" value="Unassembled WGS sequence"/>
</dbReference>
<dbReference type="AlphaFoldDB" id="A0A1V6C5M9"/>
<evidence type="ECO:0000313" key="1">
    <source>
        <dbReference type="EMBL" id="OQB72209.1"/>
    </source>
</evidence>